<name>A0A6G8Q774_9ACTN</name>
<dbReference type="InterPro" id="IPR050259">
    <property type="entry name" value="SDR"/>
</dbReference>
<comment type="similarity">
    <text evidence="1">Belongs to the short-chain dehydrogenases/reductases (SDR) family.</text>
</comment>
<dbReference type="FunFam" id="3.40.50.720:FF:000084">
    <property type="entry name" value="Short-chain dehydrogenase reductase"/>
    <property type="match status" value="1"/>
</dbReference>
<keyword evidence="2" id="KW-0560">Oxidoreductase</keyword>
<dbReference type="InterPro" id="IPR036291">
    <property type="entry name" value="NAD(P)-bd_dom_sf"/>
</dbReference>
<evidence type="ECO:0000259" key="3">
    <source>
        <dbReference type="SMART" id="SM00822"/>
    </source>
</evidence>
<dbReference type="PANTHER" id="PTHR42879">
    <property type="entry name" value="3-OXOACYL-(ACYL-CARRIER-PROTEIN) REDUCTASE"/>
    <property type="match status" value="1"/>
</dbReference>
<evidence type="ECO:0000313" key="5">
    <source>
        <dbReference type="Proteomes" id="UP000501452"/>
    </source>
</evidence>
<dbReference type="GO" id="GO:0016491">
    <property type="term" value="F:oxidoreductase activity"/>
    <property type="evidence" value="ECO:0007669"/>
    <property type="project" value="UniProtKB-KW"/>
</dbReference>
<dbReference type="Pfam" id="PF13561">
    <property type="entry name" value="adh_short_C2"/>
    <property type="match status" value="1"/>
</dbReference>
<dbReference type="Proteomes" id="UP000501452">
    <property type="component" value="Chromosome"/>
</dbReference>
<protein>
    <submittedName>
        <fullName evidence="4">SDR family oxidoreductase</fullName>
    </submittedName>
</protein>
<evidence type="ECO:0000256" key="1">
    <source>
        <dbReference type="ARBA" id="ARBA00006484"/>
    </source>
</evidence>
<reference evidence="4 5" key="1">
    <citation type="submission" date="2019-10" db="EMBL/GenBank/DDBJ databases">
        <title>Rubrobacter sp nov SCSIO 52090 isolated from a deep-sea sediment in the South China Sea.</title>
        <authorList>
            <person name="Chen R.W."/>
        </authorList>
    </citation>
    <scope>NUCLEOTIDE SEQUENCE [LARGE SCALE GENOMIC DNA]</scope>
    <source>
        <strain evidence="4 5">SCSIO 52909</strain>
    </source>
</reference>
<evidence type="ECO:0000313" key="4">
    <source>
        <dbReference type="EMBL" id="QIN82289.1"/>
    </source>
</evidence>
<dbReference type="PANTHER" id="PTHR42879:SF2">
    <property type="entry name" value="3-OXOACYL-[ACYL-CARRIER-PROTEIN] REDUCTASE FABG"/>
    <property type="match status" value="1"/>
</dbReference>
<dbReference type="InterPro" id="IPR002347">
    <property type="entry name" value="SDR_fam"/>
</dbReference>
<dbReference type="SUPFAM" id="SSF51735">
    <property type="entry name" value="NAD(P)-binding Rossmann-fold domains"/>
    <property type="match status" value="1"/>
</dbReference>
<dbReference type="PROSITE" id="PS00061">
    <property type="entry name" value="ADH_SHORT"/>
    <property type="match status" value="1"/>
</dbReference>
<dbReference type="Gene3D" id="3.40.50.720">
    <property type="entry name" value="NAD(P)-binding Rossmann-like Domain"/>
    <property type="match status" value="1"/>
</dbReference>
<dbReference type="SMART" id="SM00822">
    <property type="entry name" value="PKS_KR"/>
    <property type="match status" value="1"/>
</dbReference>
<dbReference type="RefSeq" id="WP_166174486.1">
    <property type="nucleotide sequence ID" value="NZ_CP045119.1"/>
</dbReference>
<dbReference type="PRINTS" id="PR00081">
    <property type="entry name" value="GDHRDH"/>
</dbReference>
<dbReference type="CDD" id="cd05233">
    <property type="entry name" value="SDR_c"/>
    <property type="match status" value="1"/>
</dbReference>
<evidence type="ECO:0000256" key="2">
    <source>
        <dbReference type="ARBA" id="ARBA00023002"/>
    </source>
</evidence>
<dbReference type="PRINTS" id="PR00080">
    <property type="entry name" value="SDRFAMILY"/>
</dbReference>
<dbReference type="GO" id="GO:0032787">
    <property type="term" value="P:monocarboxylic acid metabolic process"/>
    <property type="evidence" value="ECO:0007669"/>
    <property type="project" value="UniProtKB-ARBA"/>
</dbReference>
<proteinExistence type="inferred from homology"/>
<gene>
    <name evidence="4" type="ORF">GBA63_06210</name>
</gene>
<organism evidence="4 5">
    <name type="scientific">Rubrobacter tropicus</name>
    <dbReference type="NCBI Taxonomy" id="2653851"/>
    <lineage>
        <taxon>Bacteria</taxon>
        <taxon>Bacillati</taxon>
        <taxon>Actinomycetota</taxon>
        <taxon>Rubrobacteria</taxon>
        <taxon>Rubrobacterales</taxon>
        <taxon>Rubrobacteraceae</taxon>
        <taxon>Rubrobacter</taxon>
    </lineage>
</organism>
<dbReference type="InterPro" id="IPR057326">
    <property type="entry name" value="KR_dom"/>
</dbReference>
<dbReference type="InterPro" id="IPR020904">
    <property type="entry name" value="Sc_DH/Rdtase_CS"/>
</dbReference>
<keyword evidence="5" id="KW-1185">Reference proteome</keyword>
<dbReference type="EMBL" id="CP045119">
    <property type="protein sequence ID" value="QIN82289.1"/>
    <property type="molecule type" value="Genomic_DNA"/>
</dbReference>
<dbReference type="KEGG" id="rub:GBA63_06210"/>
<sequence>MELTGKVALVTGSSRGIGREISRGLAAKGTRVAVHYRADREAARETLDSLDGGPHAAFGADLADAGAARGLVEGVEREMGGIDVLVNNAGIFEAHPIPEVDYEGWQDAWARTIATNLIGPANLSYLAARTMMRRGGGRVVNVSSRGAFRGEPETPAYGASKAGLNAMSQSMAQALAPHGVFFYVVAPGFVETDMANALLRGPAGEGIRSQSPLGRVATPGEVAKTVVFLASEAPDFMTGAIVDVNGASYLRS</sequence>
<accession>A0A6G8Q774</accession>
<feature type="domain" description="Ketoreductase" evidence="3">
    <location>
        <begin position="6"/>
        <end position="188"/>
    </location>
</feature>
<dbReference type="AlphaFoldDB" id="A0A6G8Q774"/>